<evidence type="ECO:0000313" key="3">
    <source>
        <dbReference type="Proteomes" id="UP001204445"/>
    </source>
</evidence>
<organism evidence="2 3">
    <name type="scientific">Methylohalomonas lacus</name>
    <dbReference type="NCBI Taxonomy" id="398773"/>
    <lineage>
        <taxon>Bacteria</taxon>
        <taxon>Pseudomonadati</taxon>
        <taxon>Pseudomonadota</taxon>
        <taxon>Gammaproteobacteria</taxon>
        <taxon>Methylohalomonadales</taxon>
        <taxon>Methylohalomonadaceae</taxon>
        <taxon>Methylohalomonas</taxon>
    </lineage>
</organism>
<reference evidence="2" key="1">
    <citation type="submission" date="2022-08" db="EMBL/GenBank/DDBJ databases">
        <title>Genomic Encyclopedia of Type Strains, Phase III (KMG-III): the genomes of soil and plant-associated and newly described type strains.</title>
        <authorList>
            <person name="Whitman W."/>
        </authorList>
    </citation>
    <scope>NUCLEOTIDE SEQUENCE</scope>
    <source>
        <strain evidence="2">HMT 1</strain>
    </source>
</reference>
<evidence type="ECO:0000256" key="1">
    <source>
        <dbReference type="SAM" id="Phobius"/>
    </source>
</evidence>
<protein>
    <submittedName>
        <fullName evidence="2">Uncharacterized protein</fullName>
    </submittedName>
</protein>
<evidence type="ECO:0000313" key="2">
    <source>
        <dbReference type="EMBL" id="MCS3903264.1"/>
    </source>
</evidence>
<name>A0AAE3L0Y9_9GAMM</name>
<dbReference type="AlphaFoldDB" id="A0AAE3L0Y9"/>
<accession>A0AAE3L0Y9</accession>
<dbReference type="RefSeq" id="WP_259054903.1">
    <property type="nucleotide sequence ID" value="NZ_JANUCT010000007.1"/>
</dbReference>
<keyword evidence="1" id="KW-0472">Membrane</keyword>
<feature type="transmembrane region" description="Helical" evidence="1">
    <location>
        <begin position="31"/>
        <end position="51"/>
    </location>
</feature>
<keyword evidence="1" id="KW-1133">Transmembrane helix</keyword>
<feature type="transmembrane region" description="Helical" evidence="1">
    <location>
        <begin position="6"/>
        <end position="24"/>
    </location>
</feature>
<dbReference type="Proteomes" id="UP001204445">
    <property type="component" value="Unassembled WGS sequence"/>
</dbReference>
<dbReference type="EMBL" id="JANUCT010000007">
    <property type="protein sequence ID" value="MCS3903264.1"/>
    <property type="molecule type" value="Genomic_DNA"/>
</dbReference>
<comment type="caution">
    <text evidence="2">The sequence shown here is derived from an EMBL/GenBank/DDBJ whole genome shotgun (WGS) entry which is preliminary data.</text>
</comment>
<sequence length="111" mass="11921">MLGTLLKAGALFIVANLLLTLVPIHDFDPTSIWTLLLPLAVAGGFFIHQLLTRACPHCDSNFALQRQTTRREIVVERPALLKYRCRFCGETSYLEASYGGNPGGGAGGGGC</sequence>
<keyword evidence="3" id="KW-1185">Reference proteome</keyword>
<keyword evidence="1" id="KW-0812">Transmembrane</keyword>
<gene>
    <name evidence="2" type="ORF">J2T55_001284</name>
</gene>
<proteinExistence type="predicted"/>